<name>A0A1D1UE60_RAMVA</name>
<keyword evidence="2" id="KW-1185">Reference proteome</keyword>
<gene>
    <name evidence="1" type="primary">RvY_00712-1</name>
    <name evidence="1" type="synonym">RvY_00712.1</name>
    <name evidence="1" type="ORF">RvY_00712</name>
</gene>
<proteinExistence type="predicted"/>
<protein>
    <submittedName>
        <fullName evidence="1">Uncharacterized protein</fullName>
    </submittedName>
</protein>
<comment type="caution">
    <text evidence="1">The sequence shown here is derived from an EMBL/GenBank/DDBJ whole genome shotgun (WGS) entry which is preliminary data.</text>
</comment>
<evidence type="ECO:0000313" key="2">
    <source>
        <dbReference type="Proteomes" id="UP000186922"/>
    </source>
</evidence>
<accession>A0A1D1UE60</accession>
<organism evidence="1 2">
    <name type="scientific">Ramazzottius varieornatus</name>
    <name type="common">Water bear</name>
    <name type="synonym">Tardigrade</name>
    <dbReference type="NCBI Taxonomy" id="947166"/>
    <lineage>
        <taxon>Eukaryota</taxon>
        <taxon>Metazoa</taxon>
        <taxon>Ecdysozoa</taxon>
        <taxon>Tardigrada</taxon>
        <taxon>Eutardigrada</taxon>
        <taxon>Parachela</taxon>
        <taxon>Hypsibioidea</taxon>
        <taxon>Ramazzottiidae</taxon>
        <taxon>Ramazzottius</taxon>
    </lineage>
</organism>
<dbReference type="Proteomes" id="UP000186922">
    <property type="component" value="Unassembled WGS sequence"/>
</dbReference>
<sequence>MASAHSGRSRSFQSSAGQRVSYAHSHLRKSSSPSTCALRCTACRDHARYAMWPASKTVPGEKSGTLTFSSALDRPSDGSHFAVKLVNVAHFLQRNDVLRCYEGYLGIRVGLGVSCSGQVGVLGPRSHLSCYMQRHIQSWSGR</sequence>
<dbReference type="AlphaFoldDB" id="A0A1D1UE60"/>
<reference evidence="1 2" key="1">
    <citation type="journal article" date="2016" name="Nat. Commun.">
        <title>Extremotolerant tardigrade genome and improved radiotolerance of human cultured cells by tardigrade-unique protein.</title>
        <authorList>
            <person name="Hashimoto T."/>
            <person name="Horikawa D.D."/>
            <person name="Saito Y."/>
            <person name="Kuwahara H."/>
            <person name="Kozuka-Hata H."/>
            <person name="Shin-I T."/>
            <person name="Minakuchi Y."/>
            <person name="Ohishi K."/>
            <person name="Motoyama A."/>
            <person name="Aizu T."/>
            <person name="Enomoto A."/>
            <person name="Kondo K."/>
            <person name="Tanaka S."/>
            <person name="Hara Y."/>
            <person name="Koshikawa S."/>
            <person name="Sagara H."/>
            <person name="Miura T."/>
            <person name="Yokobori S."/>
            <person name="Miyagawa K."/>
            <person name="Suzuki Y."/>
            <person name="Kubo T."/>
            <person name="Oyama M."/>
            <person name="Kohara Y."/>
            <person name="Fujiyama A."/>
            <person name="Arakawa K."/>
            <person name="Katayama T."/>
            <person name="Toyoda A."/>
            <person name="Kunieda T."/>
        </authorList>
    </citation>
    <scope>NUCLEOTIDE SEQUENCE [LARGE SCALE GENOMIC DNA]</scope>
    <source>
        <strain evidence="1 2">YOKOZUNA-1</strain>
    </source>
</reference>
<evidence type="ECO:0000313" key="1">
    <source>
        <dbReference type="EMBL" id="GAU87926.1"/>
    </source>
</evidence>
<dbReference type="EMBL" id="BDGG01000001">
    <property type="protein sequence ID" value="GAU87926.1"/>
    <property type="molecule type" value="Genomic_DNA"/>
</dbReference>